<feature type="domain" description="DprA winged helix" evidence="4">
    <location>
        <begin position="496"/>
        <end position="548"/>
    </location>
</feature>
<dbReference type="AlphaFoldDB" id="B8DL25"/>
<evidence type="ECO:0000313" key="5">
    <source>
        <dbReference type="EMBL" id="ACL07728.1"/>
    </source>
</evidence>
<name>B8DL25_NITV9</name>
<dbReference type="Pfam" id="PF02481">
    <property type="entry name" value="DNA_processg_A"/>
    <property type="match status" value="1"/>
</dbReference>
<dbReference type="InterPro" id="IPR041614">
    <property type="entry name" value="DprA_WH"/>
</dbReference>
<protein>
    <submittedName>
        <fullName evidence="5">DNA protecting protein DprA</fullName>
    </submittedName>
</protein>
<sequence>MPSGPGRLPAFVDLGEAGRTELWAALALRHSPGIGPRTVCRLLAGLGSALAAVQAADRGGHDWALAGVRPHMAAPVARGVWRDTARQEWDAVRACRCSILLWTDPRYPARLREVSDAPAVLYCRGDASLLANHAVAVVGSRLSSRAGRGVAADIAYSLSAAGVTVVSGLARGIDREAHVAALEEVGSTIGVLGTGIDVVYPPEHAELFERMEATGLLVSEYAPGTLPLPAHFPVRNRIISGFSVGVLVVEAAARSGSLITARLALEQGREVYAVPGPATAQYTCGCRGLIEQGARPVTTAEDMLADLAPVLGMELAALAAPCPPPGWDGWDDDPLDEVFPPDASKPPAGMAGPDASHVPVTSVSPGARAMADRPDMPDTPDMAVTPVTQVTPATLATPATPGASDPRWPSRAMDGTADRGAASPPLKISGDSAAASAGQEEEARIPSKPVAAPAPAARPAPRPARARRPVPSAPCSPSVGGGTGDGLPNDSSDGSRAGPDDAILTFLHGRPGAHVDDICRALSMGAADVSCRLVLLEVKGGVRRLPGMRYERM</sequence>
<dbReference type="GO" id="GO:0009294">
    <property type="term" value="P:DNA-mediated transformation"/>
    <property type="evidence" value="ECO:0007669"/>
    <property type="project" value="InterPro"/>
</dbReference>
<gene>
    <name evidence="5" type="ordered locus">DvMF_0771</name>
</gene>
<comment type="similarity">
    <text evidence="1">Belongs to the DprA/Smf family.</text>
</comment>
<dbReference type="HOGENOM" id="CLU_029601_1_1_7"/>
<dbReference type="Gene3D" id="3.40.50.450">
    <property type="match status" value="1"/>
</dbReference>
<dbReference type="PANTHER" id="PTHR43022">
    <property type="entry name" value="PROTEIN SMF"/>
    <property type="match status" value="1"/>
</dbReference>
<evidence type="ECO:0000256" key="1">
    <source>
        <dbReference type="ARBA" id="ARBA00006525"/>
    </source>
</evidence>
<dbReference type="SUPFAM" id="SSF102405">
    <property type="entry name" value="MCP/YpsA-like"/>
    <property type="match status" value="1"/>
</dbReference>
<evidence type="ECO:0000259" key="3">
    <source>
        <dbReference type="Pfam" id="PF02481"/>
    </source>
</evidence>
<dbReference type="InterPro" id="IPR057666">
    <property type="entry name" value="DrpA_SLOG"/>
</dbReference>
<feature type="region of interest" description="Disordered" evidence="2">
    <location>
        <begin position="324"/>
        <end position="503"/>
    </location>
</feature>
<reference evidence="5" key="1">
    <citation type="submission" date="2008-10" db="EMBL/GenBank/DDBJ databases">
        <title>Complete sequence of Desulfovibrio vulgaris str. 'Miyazaki F'.</title>
        <authorList>
            <person name="Lucas S."/>
            <person name="Copeland A."/>
            <person name="Lapidus A."/>
            <person name="Glavina del Rio T."/>
            <person name="Dalin E."/>
            <person name="Tice H."/>
            <person name="Bruce D."/>
            <person name="Goodwin L."/>
            <person name="Pitluck S."/>
            <person name="Sims D."/>
            <person name="Brettin T."/>
            <person name="Detter J.C."/>
            <person name="Han C."/>
            <person name="Larimer F."/>
            <person name="Land M."/>
            <person name="Hauser L."/>
            <person name="Kyrpides N."/>
            <person name="Mikhailova N."/>
            <person name="Hazen T.C."/>
            <person name="Richardson P."/>
        </authorList>
    </citation>
    <scope>NUCLEOTIDE SEQUENCE</scope>
    <source>
        <strain evidence="5">Miyazaki F</strain>
    </source>
</reference>
<dbReference type="InterPro" id="IPR003488">
    <property type="entry name" value="DprA"/>
</dbReference>
<dbReference type="KEGG" id="dvm:DvMF_0771"/>
<feature type="domain" description="Smf/DprA SLOG" evidence="3">
    <location>
        <begin position="99"/>
        <end position="307"/>
    </location>
</feature>
<organism evidence="5">
    <name type="scientific">Nitratidesulfovibrio vulgaris (strain DSM 19637 / Miyazaki F)</name>
    <name type="common">Desulfovibrio vulgaris</name>
    <dbReference type="NCBI Taxonomy" id="883"/>
    <lineage>
        <taxon>Bacteria</taxon>
        <taxon>Pseudomonadati</taxon>
        <taxon>Thermodesulfobacteriota</taxon>
        <taxon>Desulfovibrionia</taxon>
        <taxon>Desulfovibrionales</taxon>
        <taxon>Desulfovibrionaceae</taxon>
        <taxon>Nitratidesulfovibrio</taxon>
    </lineage>
</organism>
<evidence type="ECO:0000256" key="2">
    <source>
        <dbReference type="SAM" id="MobiDB-lite"/>
    </source>
</evidence>
<proteinExistence type="inferred from homology"/>
<dbReference type="OrthoDB" id="9785707at2"/>
<feature type="compositionally biased region" description="Low complexity" evidence="2">
    <location>
        <begin position="429"/>
        <end position="438"/>
    </location>
</feature>
<dbReference type="PANTHER" id="PTHR43022:SF1">
    <property type="entry name" value="PROTEIN SMF"/>
    <property type="match status" value="1"/>
</dbReference>
<dbReference type="Gene3D" id="1.10.10.10">
    <property type="entry name" value="Winged helix-like DNA-binding domain superfamily/Winged helix DNA-binding domain"/>
    <property type="match status" value="1"/>
</dbReference>
<evidence type="ECO:0000259" key="4">
    <source>
        <dbReference type="Pfam" id="PF17782"/>
    </source>
</evidence>
<dbReference type="InterPro" id="IPR036388">
    <property type="entry name" value="WH-like_DNA-bd_sf"/>
</dbReference>
<dbReference type="EMBL" id="CP001197">
    <property type="protein sequence ID" value="ACL07728.1"/>
    <property type="molecule type" value="Genomic_DNA"/>
</dbReference>
<dbReference type="NCBIfam" id="TIGR00732">
    <property type="entry name" value="dprA"/>
    <property type="match status" value="1"/>
</dbReference>
<dbReference type="Pfam" id="PF17782">
    <property type="entry name" value="WHD_DprA"/>
    <property type="match status" value="1"/>
</dbReference>
<feature type="compositionally biased region" description="Low complexity" evidence="2">
    <location>
        <begin position="383"/>
        <end position="401"/>
    </location>
</feature>
<accession>B8DL25</accession>
<feature type="compositionally biased region" description="Low complexity" evidence="2">
    <location>
        <begin position="469"/>
        <end position="478"/>
    </location>
</feature>
<dbReference type="STRING" id="883.DvMF_0771"/>
<dbReference type="eggNOG" id="COG0758">
    <property type="taxonomic scope" value="Bacteria"/>
</dbReference>